<dbReference type="PANTHER" id="PTHR11773">
    <property type="entry name" value="GLYCINE DEHYDROGENASE, DECARBOXYLATING"/>
    <property type="match status" value="1"/>
</dbReference>
<dbReference type="InterPro" id="IPR015421">
    <property type="entry name" value="PyrdxlP-dep_Trfase_major"/>
</dbReference>
<dbReference type="EC" id="1.4.4.2" evidence="1"/>
<dbReference type="VEuPathDB" id="TriTrypDB:ECC02_008311"/>
<dbReference type="VEuPathDB" id="TriTrypDB:TcBrA4_0104940"/>
<dbReference type="InterPro" id="IPR015422">
    <property type="entry name" value="PyrdxlP-dep_Trfase_small"/>
</dbReference>
<dbReference type="Pfam" id="PF02347">
    <property type="entry name" value="GDC-P"/>
    <property type="match status" value="1"/>
</dbReference>
<dbReference type="VEuPathDB" id="TriTrypDB:C4B63_17g312"/>
<dbReference type="GO" id="GO:0019464">
    <property type="term" value="P:glycine decarboxylation via glycine cleavage system"/>
    <property type="evidence" value="ECO:0007669"/>
    <property type="project" value="TreeGrafter"/>
</dbReference>
<evidence type="ECO:0000256" key="1">
    <source>
        <dbReference type="ARBA" id="ARBA00012134"/>
    </source>
</evidence>
<dbReference type="GO" id="GO:0005739">
    <property type="term" value="C:mitochondrion"/>
    <property type="evidence" value="ECO:0007669"/>
    <property type="project" value="TreeGrafter"/>
</dbReference>
<gene>
    <name evidence="5" type="ORF">C3747_88g101</name>
</gene>
<dbReference type="InterPro" id="IPR049315">
    <property type="entry name" value="GDC-P_N"/>
</dbReference>
<dbReference type="VEuPathDB" id="TriTrypDB:BCY84_09360"/>
<dbReference type="PANTHER" id="PTHR11773:SF1">
    <property type="entry name" value="GLYCINE DEHYDROGENASE (DECARBOXYLATING), MITOCHONDRIAL"/>
    <property type="match status" value="1"/>
</dbReference>
<dbReference type="GO" id="GO:0004375">
    <property type="term" value="F:glycine dehydrogenase (decarboxylating) activity"/>
    <property type="evidence" value="ECO:0007669"/>
    <property type="project" value="UniProtKB-EC"/>
</dbReference>
<comment type="catalytic activity">
    <reaction evidence="3">
        <text>N(6)-[(R)-lipoyl]-L-lysyl-[glycine-cleavage complex H protein] + glycine + H(+) = N(6)-[(R)-S(8)-aminomethyldihydrolipoyl]-L-lysyl-[glycine-cleavage complex H protein] + CO2</text>
        <dbReference type="Rhea" id="RHEA:24304"/>
        <dbReference type="Rhea" id="RHEA-COMP:10494"/>
        <dbReference type="Rhea" id="RHEA-COMP:10495"/>
        <dbReference type="ChEBI" id="CHEBI:15378"/>
        <dbReference type="ChEBI" id="CHEBI:16526"/>
        <dbReference type="ChEBI" id="CHEBI:57305"/>
        <dbReference type="ChEBI" id="CHEBI:83099"/>
        <dbReference type="ChEBI" id="CHEBI:83143"/>
        <dbReference type="EC" id="1.4.4.2"/>
    </reaction>
</comment>
<dbReference type="InterPro" id="IPR015424">
    <property type="entry name" value="PyrdxlP-dep_Trfase"/>
</dbReference>
<reference evidence="5 6" key="1">
    <citation type="journal article" date="2018" name="Microb. Genom.">
        <title>Expanding an expanded genome: long-read sequencing of Trypanosoma cruzi.</title>
        <authorList>
            <person name="Berna L."/>
            <person name="Rodriguez M."/>
            <person name="Chiribao M.L."/>
            <person name="Parodi-Talice A."/>
            <person name="Pita S."/>
            <person name="Rijo G."/>
            <person name="Alvarez-Valin F."/>
            <person name="Robello C."/>
        </authorList>
    </citation>
    <scope>NUCLEOTIDE SEQUENCE [LARGE SCALE GENOMIC DNA]</scope>
    <source>
        <strain evidence="5 6">TCC</strain>
    </source>
</reference>
<sequence length="408" mass="44087">MGMLHDFTTLFGKAKRHGVVSCCGADLLASVLLKPPGEMGADVVLGSAQRFGAPLGFGGPHAAFFALNEEFKRLIPGRVIGISKDSTGCPATRMALQTREQHIKKERATSNICTSQALLANVAAFYAIYHGSEGLKEIASEMHSKAKILSVGLESVGHTVVNGAFFDTVTVNLKGITPEDYVTCCVEKGINIFVDYNHGTVSISVDEASTEGHVVSLLEAAGPKLPVIGVLSKLTEQKRAMPLQMLRKSVFLGHSIFQKYKSESELMRYIHRLHGKDYGLTHGCVPLGSCTVKLNPAAATLSLLWSEFTNLHPLAPKKQTRGHSALCLDLEQKIRDITALDAVSLQPNSGAQGEYAGLRVIRSYHNSKKESHRNVCLIPESAHGTNFASALLAGMVIVKIKWRMEGLT</sequence>
<dbReference type="EMBL" id="PRFC01000088">
    <property type="protein sequence ID" value="PWV08661.1"/>
    <property type="molecule type" value="Genomic_DNA"/>
</dbReference>
<accession>A0A2V2WJC2</accession>
<dbReference type="Proteomes" id="UP000246078">
    <property type="component" value="Unassembled WGS sequence"/>
</dbReference>
<dbReference type="VEuPathDB" id="TriTrypDB:TcCL_NonESM05236"/>
<comment type="caution">
    <text evidence="5">The sequence shown here is derived from an EMBL/GenBank/DDBJ whole genome shotgun (WGS) entry which is preliminary data.</text>
</comment>
<proteinExistence type="predicted"/>
<dbReference type="VEuPathDB" id="TriTrypDB:Tc_MARK_1118"/>
<dbReference type="GO" id="GO:0016594">
    <property type="term" value="F:glycine binding"/>
    <property type="evidence" value="ECO:0007669"/>
    <property type="project" value="TreeGrafter"/>
</dbReference>
<evidence type="ECO:0000313" key="6">
    <source>
        <dbReference type="Proteomes" id="UP000246078"/>
    </source>
</evidence>
<dbReference type="AlphaFoldDB" id="A0A2V2WJC2"/>
<evidence type="ECO:0000256" key="3">
    <source>
        <dbReference type="ARBA" id="ARBA00049026"/>
    </source>
</evidence>
<dbReference type="GO" id="GO:0030170">
    <property type="term" value="F:pyridoxal phosphate binding"/>
    <property type="evidence" value="ECO:0007669"/>
    <property type="project" value="TreeGrafter"/>
</dbReference>
<dbReference type="SUPFAM" id="SSF53383">
    <property type="entry name" value="PLP-dependent transferases"/>
    <property type="match status" value="2"/>
</dbReference>
<protein>
    <recommendedName>
        <fullName evidence="1">glycine dehydrogenase (aminomethyl-transferring)</fullName>
        <ecNumber evidence="1">1.4.4.2</ecNumber>
    </recommendedName>
</protein>
<dbReference type="VEuPathDB" id="TriTrypDB:TcCLB.509163.80"/>
<name>A0A2V2WJC2_TRYCR</name>
<feature type="domain" description="Glycine cleavage system P-protein N-terminal" evidence="4">
    <location>
        <begin position="2"/>
        <end position="219"/>
    </location>
</feature>
<keyword evidence="2" id="KW-0560">Oxidoreductase</keyword>
<dbReference type="VEuPathDB" id="TriTrypDB:TcCLB.510911.50"/>
<evidence type="ECO:0000256" key="2">
    <source>
        <dbReference type="ARBA" id="ARBA00023002"/>
    </source>
</evidence>
<dbReference type="VEuPathDB" id="TriTrypDB:TCSYLVIO_002397"/>
<organism evidence="5 6">
    <name type="scientific">Trypanosoma cruzi</name>
    <dbReference type="NCBI Taxonomy" id="5693"/>
    <lineage>
        <taxon>Eukaryota</taxon>
        <taxon>Discoba</taxon>
        <taxon>Euglenozoa</taxon>
        <taxon>Kinetoplastea</taxon>
        <taxon>Metakinetoplastina</taxon>
        <taxon>Trypanosomatida</taxon>
        <taxon>Trypanosomatidae</taxon>
        <taxon>Trypanosoma</taxon>
        <taxon>Schizotrypanum</taxon>
    </lineage>
</organism>
<dbReference type="Gene3D" id="3.40.640.10">
    <property type="entry name" value="Type I PLP-dependent aspartate aminotransferase-like (Major domain)"/>
    <property type="match status" value="2"/>
</dbReference>
<dbReference type="GO" id="GO:0005960">
    <property type="term" value="C:glycine cleavage complex"/>
    <property type="evidence" value="ECO:0007669"/>
    <property type="project" value="TreeGrafter"/>
</dbReference>
<evidence type="ECO:0000313" key="5">
    <source>
        <dbReference type="EMBL" id="PWV08661.1"/>
    </source>
</evidence>
<evidence type="ECO:0000259" key="4">
    <source>
        <dbReference type="Pfam" id="PF02347"/>
    </source>
</evidence>
<dbReference type="VEuPathDB" id="TriTrypDB:C3747_88g101"/>
<dbReference type="VEuPathDB" id="TriTrypDB:TCDM_10005"/>
<dbReference type="Gene3D" id="3.90.1150.10">
    <property type="entry name" value="Aspartate Aminotransferase, domain 1"/>
    <property type="match status" value="1"/>
</dbReference>
<dbReference type="InterPro" id="IPR020581">
    <property type="entry name" value="GDC_P"/>
</dbReference>
<dbReference type="VEuPathDB" id="TriTrypDB:TcYC6_0054160"/>